<dbReference type="Proteomes" id="UP000266552">
    <property type="component" value="Chromosome"/>
</dbReference>
<gene>
    <name evidence="3" type="ORF">D5F53_00110</name>
</gene>
<name>A0A385TDR5_PAELA</name>
<dbReference type="AlphaFoldDB" id="A0A385TDR5"/>
<evidence type="ECO:0000313" key="4">
    <source>
        <dbReference type="Proteomes" id="UP000266552"/>
    </source>
</evidence>
<organism evidence="3 4">
    <name type="scientific">Paenibacillus lautus</name>
    <name type="common">Bacillus lautus</name>
    <dbReference type="NCBI Taxonomy" id="1401"/>
    <lineage>
        <taxon>Bacteria</taxon>
        <taxon>Bacillati</taxon>
        <taxon>Bacillota</taxon>
        <taxon>Bacilli</taxon>
        <taxon>Bacillales</taxon>
        <taxon>Paenibacillaceae</taxon>
        <taxon>Paenibacillus</taxon>
    </lineage>
</organism>
<dbReference type="InterPro" id="IPR020287">
    <property type="entry name" value="Tail_sheath_C"/>
</dbReference>
<evidence type="ECO:0000313" key="3">
    <source>
        <dbReference type="EMBL" id="AYB41796.1"/>
    </source>
</evidence>
<dbReference type="Gene3D" id="3.40.50.11790">
    <property type="match status" value="1"/>
</dbReference>
<keyword evidence="4" id="KW-1185">Reference proteome</keyword>
<dbReference type="KEGG" id="plw:D5F53_00110"/>
<dbReference type="Gene3D" id="3.30.1370.220">
    <property type="match status" value="1"/>
</dbReference>
<accession>A0A385TDR5</accession>
<dbReference type="Pfam" id="PF17482">
    <property type="entry name" value="Phage_sheath_1C"/>
    <property type="match status" value="1"/>
</dbReference>
<protein>
    <submittedName>
        <fullName evidence="3">Phage tail sheath protein</fullName>
    </submittedName>
</protein>
<evidence type="ECO:0000259" key="2">
    <source>
        <dbReference type="Pfam" id="PF17482"/>
    </source>
</evidence>
<reference evidence="3 4" key="1">
    <citation type="submission" date="2018-09" db="EMBL/GenBank/DDBJ databases">
        <title>Genome Sequence of Paenibacillus lautus Strain E7593-69, Azo Dye-Degrading Bacteria, Isolated from Commercial Tattoo Inks.</title>
        <authorList>
            <person name="Nho S.W."/>
            <person name="Kim S.-J."/>
            <person name="Kweon O."/>
            <person name="Cerniglia C.E."/>
        </authorList>
    </citation>
    <scope>NUCLEOTIDE SEQUENCE [LARGE SCALE GENOMIC DNA]</scope>
    <source>
        <strain evidence="3 4">E7593-69</strain>
    </source>
</reference>
<feature type="domain" description="Tail sheath protein C-terminal" evidence="2">
    <location>
        <begin position="233"/>
        <end position="357"/>
    </location>
</feature>
<comment type="similarity">
    <text evidence="1">Belongs to the myoviridae tail sheath protein family.</text>
</comment>
<evidence type="ECO:0000256" key="1">
    <source>
        <dbReference type="ARBA" id="ARBA00008005"/>
    </source>
</evidence>
<dbReference type="EMBL" id="CP032412">
    <property type="protein sequence ID" value="AYB41796.1"/>
    <property type="molecule type" value="Genomic_DNA"/>
</dbReference>
<sequence>MAIGLPSIDITFKKLAATLIQRSARGIVSLILKDDTDTTYAIKEYKSQLQIDATKFTAASVQYIKDVLRMGAAKVIVAPVATSSVAVVGDALQRIGSRKYNWIGLAEGTEDEQTDLVAYVKEQEKLGKSIKAVVFNAIDPDCQHIVNFVNPTITTTDGAVTGDKFIPRLLGLLAGLPLTRSSTFYSFADVISVEEPADVEAAVEAGKFVLFNDEEVVRVARGVNSLTTLSPTVSEDFKKILIVESMDLIREDIKNTFKNEYMGKFKNKYDYQVLLITSINSYFAALAGEDVLDNTFDNKAFVDIEAQRAAWVAIGKTEAEDWDDQTVLNNTFRSNVYLGGNIKITDAMEDFTFNVELQ</sequence>
<proteinExistence type="inferred from homology"/>
<dbReference type="RefSeq" id="WP_119846122.1">
    <property type="nucleotide sequence ID" value="NZ_CP032412.1"/>
</dbReference>